<dbReference type="PANTHER" id="PTHR14187:SF5">
    <property type="entry name" value="HEAT SHOCK 70 KDA PROTEIN 12A"/>
    <property type="match status" value="1"/>
</dbReference>
<dbReference type="EMBL" id="JAGFBS010000001">
    <property type="protein sequence ID" value="KAG6382118.1"/>
    <property type="molecule type" value="Genomic_DNA"/>
</dbReference>
<protein>
    <submittedName>
        <fullName evidence="1">Uncharacterized protein</fullName>
    </submittedName>
</protein>
<sequence length="621" mass="69203">MFAREPYAGLSRKLVLAFDVGTTFSGVSYCILDPGEIPKIHGVSRFPGQESTGGDSRIPSIMYYDQAGSLRAVGAETQQKDIVELAASERWTRLEWWKLYLRATHLEASHFSEADIPALPDGKTAVQVLGDFMGYLFKCAKAYITEAHTCLWESLENNIEFVLTHPNGWEGPQQQQIRHAAELGRFVPAGEEGQSRIHLLTEGEASLHFCVTNVLASDAFDAMPILCSGEPEEVQLEPQPDHQGVIIIDAGGGTVDLSAYSMKLCPTSFKEIAPAECRLQGSVFITYRAHAFLRAKLANSRYGGEESLYNMTEIFDKTTKLRFRVVDEPQYIKFGSVRDKDPDYDIRSGQLKLPGQDVAKLFEPSVEEIIAAFEQQRSAASLPITNAFLVGGFAASDWLYAKLMEHMSALDITFVALINTNKAVADGAISFFIDHLVSSRTARFTYGTECNALYNEHDPEHVARRENAFEGVTGCLEVPHAFESILKKGTEVSEEQEFKKPFIIEEFDLSHCGSIHVDIVAYRGKLSDPTWTDTERDAYTTLCSVRADTSKLVRSMQPHQLPDGGGTYYSILFYVVLLFGLTELKAQISWIDNESCIGGVRGYYVFETTLICVRLWRGKMS</sequence>
<dbReference type="Gene3D" id="3.30.420.40">
    <property type="match status" value="1"/>
</dbReference>
<organism evidence="1 2">
    <name type="scientific">Boletus reticuloceps</name>
    <dbReference type="NCBI Taxonomy" id="495285"/>
    <lineage>
        <taxon>Eukaryota</taxon>
        <taxon>Fungi</taxon>
        <taxon>Dikarya</taxon>
        <taxon>Basidiomycota</taxon>
        <taxon>Agaricomycotina</taxon>
        <taxon>Agaricomycetes</taxon>
        <taxon>Agaricomycetidae</taxon>
        <taxon>Boletales</taxon>
        <taxon>Boletineae</taxon>
        <taxon>Boletaceae</taxon>
        <taxon>Boletoideae</taxon>
        <taxon>Boletus</taxon>
    </lineage>
</organism>
<gene>
    <name evidence="1" type="ORF">JVT61DRAFT_761</name>
</gene>
<name>A0A8I3AE69_9AGAM</name>
<accession>A0A8I3AE69</accession>
<evidence type="ECO:0000313" key="2">
    <source>
        <dbReference type="Proteomes" id="UP000683000"/>
    </source>
</evidence>
<proteinExistence type="predicted"/>
<dbReference type="OrthoDB" id="2963168at2759"/>
<dbReference type="AlphaFoldDB" id="A0A8I3AE69"/>
<dbReference type="PANTHER" id="PTHR14187">
    <property type="entry name" value="ALPHA KINASE/ELONGATION FACTOR 2 KINASE"/>
    <property type="match status" value="1"/>
</dbReference>
<keyword evidence="2" id="KW-1185">Reference proteome</keyword>
<reference evidence="1" key="1">
    <citation type="submission" date="2021-03" db="EMBL/GenBank/DDBJ databases">
        <title>Evolutionary innovations through gain and loss of genes in the ectomycorrhizal Boletales.</title>
        <authorList>
            <person name="Wu G."/>
            <person name="Miyauchi S."/>
            <person name="Morin E."/>
            <person name="Yang Z.-L."/>
            <person name="Xu J."/>
            <person name="Martin F.M."/>
        </authorList>
    </citation>
    <scope>NUCLEOTIDE SEQUENCE</scope>
    <source>
        <strain evidence="1">BR01</strain>
    </source>
</reference>
<dbReference type="CDD" id="cd10170">
    <property type="entry name" value="ASKHA_NBD_HSP70"/>
    <property type="match status" value="1"/>
</dbReference>
<dbReference type="SUPFAM" id="SSF53067">
    <property type="entry name" value="Actin-like ATPase domain"/>
    <property type="match status" value="2"/>
</dbReference>
<comment type="caution">
    <text evidence="1">The sequence shown here is derived from an EMBL/GenBank/DDBJ whole genome shotgun (WGS) entry which is preliminary data.</text>
</comment>
<evidence type="ECO:0000313" key="1">
    <source>
        <dbReference type="EMBL" id="KAG6382118.1"/>
    </source>
</evidence>
<dbReference type="Proteomes" id="UP000683000">
    <property type="component" value="Unassembled WGS sequence"/>
</dbReference>
<dbReference type="InterPro" id="IPR043129">
    <property type="entry name" value="ATPase_NBD"/>
</dbReference>